<evidence type="ECO:0000313" key="3">
    <source>
        <dbReference type="EMBL" id="WZF88309.1"/>
    </source>
</evidence>
<feature type="domain" description="Serine aminopeptidase S33" evidence="2">
    <location>
        <begin position="49"/>
        <end position="288"/>
    </location>
</feature>
<dbReference type="SUPFAM" id="SSF53474">
    <property type="entry name" value="alpha/beta-Hydrolases"/>
    <property type="match status" value="1"/>
</dbReference>
<dbReference type="Proteomes" id="UP001475781">
    <property type="component" value="Chromosome"/>
</dbReference>
<dbReference type="PANTHER" id="PTHR22946:SF9">
    <property type="entry name" value="POLYKETIDE TRANSFERASE AF380"/>
    <property type="match status" value="1"/>
</dbReference>
<name>A0ABZ2W0Q2_9GAMM</name>
<dbReference type="InterPro" id="IPR050261">
    <property type="entry name" value="FrsA_esterase"/>
</dbReference>
<keyword evidence="4" id="KW-1185">Reference proteome</keyword>
<protein>
    <submittedName>
        <fullName evidence="3">Lysophospholipase</fullName>
    </submittedName>
</protein>
<evidence type="ECO:0000259" key="2">
    <source>
        <dbReference type="Pfam" id="PF12146"/>
    </source>
</evidence>
<keyword evidence="1" id="KW-0378">Hydrolase</keyword>
<sequence>MMGPVVVNNNAHWQEPDMIEQKVKFQSDKLTLDGAFFKNEEHDDPRLPIVIVCSGFTGQKNIHPERYARFLTQKGFTVFGFDYRGFGESEGEREHVLIEEQVRDIANAVAVVAERAKEEKRKVVLAGWGMGGGLVLDAFRVCEDQVHGLIAMNGFYDAVRVQKALRGEHGWKQFRAFMAKERLRLAKGGEAQGIDPFEIYPLDPVSREYVYTELVKAPGYGVTSTFDFADSLISFRPEAHLDERFAQIPLLIAHGAENDLHPVTEARSLYARYPGPKELFLLEGGGHTEWMLDENPKFQTFAGKIADWITSTF</sequence>
<dbReference type="RefSeq" id="WP_341581448.1">
    <property type="nucleotide sequence ID" value="NZ_CP101118.1"/>
</dbReference>
<dbReference type="InterPro" id="IPR029058">
    <property type="entry name" value="AB_hydrolase_fold"/>
</dbReference>
<dbReference type="PANTHER" id="PTHR22946">
    <property type="entry name" value="DIENELACTONE HYDROLASE DOMAIN-CONTAINING PROTEIN-RELATED"/>
    <property type="match status" value="1"/>
</dbReference>
<dbReference type="Gene3D" id="3.40.50.1820">
    <property type="entry name" value="alpha/beta hydrolase"/>
    <property type="match status" value="1"/>
</dbReference>
<gene>
    <name evidence="3" type="ORF">NLK58_18675</name>
</gene>
<evidence type="ECO:0000313" key="4">
    <source>
        <dbReference type="Proteomes" id="UP001475781"/>
    </source>
</evidence>
<proteinExistence type="predicted"/>
<dbReference type="InterPro" id="IPR022742">
    <property type="entry name" value="Hydrolase_4"/>
</dbReference>
<dbReference type="EMBL" id="CP101118">
    <property type="protein sequence ID" value="WZF88309.1"/>
    <property type="molecule type" value="Genomic_DNA"/>
</dbReference>
<dbReference type="Pfam" id="PF12146">
    <property type="entry name" value="Hydrolase_4"/>
    <property type="match status" value="1"/>
</dbReference>
<organism evidence="3 4">
    <name type="scientific">Marinobacter metalliresistant</name>
    <dbReference type="NCBI Taxonomy" id="2961995"/>
    <lineage>
        <taxon>Bacteria</taxon>
        <taxon>Pseudomonadati</taxon>
        <taxon>Pseudomonadota</taxon>
        <taxon>Gammaproteobacteria</taxon>
        <taxon>Pseudomonadales</taxon>
        <taxon>Marinobacteraceae</taxon>
        <taxon>Marinobacter</taxon>
    </lineage>
</organism>
<accession>A0ABZ2W0Q2</accession>
<evidence type="ECO:0000256" key="1">
    <source>
        <dbReference type="ARBA" id="ARBA00022801"/>
    </source>
</evidence>
<reference evidence="3 4" key="1">
    <citation type="submission" date="2022-07" db="EMBL/GenBank/DDBJ databases">
        <title>A copper resistant bacterium isolated from sediment samples of deep sea hydrothermal areas.</title>
        <authorList>
            <person name="Zeng X."/>
        </authorList>
    </citation>
    <scope>NUCLEOTIDE SEQUENCE [LARGE SCALE GENOMIC DNA]</scope>
    <source>
        <strain evidence="4">CuT 6</strain>
    </source>
</reference>